<sequence length="180" mass="19902">MAKMLQNCGVTSLIVAMTAISFLAAVENSYDLIAIACSKTPYYQLCESTLRNDPKSWDANLNGLTLIMLNSLSFRSNRTLDAINQFLKEKPELKVPLTNCLNLYSSVVNFFIVDAIKAANRSDIPLGQEYMYDSKKSIHDCENGFKPNPSPLGVANGINSDICDIAYNMFGLMNTTLIHS</sequence>
<accession>A0AAV1EA44</accession>
<dbReference type="InterPro" id="IPR052421">
    <property type="entry name" value="PCW_Enzyme_Inhibitor"/>
</dbReference>
<feature type="chain" id="PRO_5043651128" evidence="4">
    <location>
        <begin position="26"/>
        <end position="180"/>
    </location>
</feature>
<protein>
    <submittedName>
        <fullName evidence="6">OLC1v1017756C1</fullName>
    </submittedName>
</protein>
<keyword evidence="2" id="KW-1015">Disulfide bond</keyword>
<organism evidence="6 7">
    <name type="scientific">Oldenlandia corymbosa var. corymbosa</name>
    <dbReference type="NCBI Taxonomy" id="529605"/>
    <lineage>
        <taxon>Eukaryota</taxon>
        <taxon>Viridiplantae</taxon>
        <taxon>Streptophyta</taxon>
        <taxon>Embryophyta</taxon>
        <taxon>Tracheophyta</taxon>
        <taxon>Spermatophyta</taxon>
        <taxon>Magnoliopsida</taxon>
        <taxon>eudicotyledons</taxon>
        <taxon>Gunneridae</taxon>
        <taxon>Pentapetalae</taxon>
        <taxon>asterids</taxon>
        <taxon>lamiids</taxon>
        <taxon>Gentianales</taxon>
        <taxon>Rubiaceae</taxon>
        <taxon>Rubioideae</taxon>
        <taxon>Spermacoceae</taxon>
        <taxon>Hedyotis-Oldenlandia complex</taxon>
        <taxon>Oldenlandia</taxon>
    </lineage>
</organism>
<feature type="domain" description="Pectinesterase inhibitor" evidence="5">
    <location>
        <begin position="28"/>
        <end position="169"/>
    </location>
</feature>
<dbReference type="PANTHER" id="PTHR36710">
    <property type="entry name" value="PECTINESTERASE INHIBITOR-LIKE"/>
    <property type="match status" value="1"/>
</dbReference>
<evidence type="ECO:0000256" key="1">
    <source>
        <dbReference type="ARBA" id="ARBA00022729"/>
    </source>
</evidence>
<dbReference type="SMART" id="SM00856">
    <property type="entry name" value="PMEI"/>
    <property type="match status" value="1"/>
</dbReference>
<proteinExistence type="inferred from homology"/>
<dbReference type="Gene3D" id="1.20.140.40">
    <property type="entry name" value="Invertase/pectin methylesterase inhibitor family protein"/>
    <property type="match status" value="1"/>
</dbReference>
<dbReference type="GO" id="GO:0004857">
    <property type="term" value="F:enzyme inhibitor activity"/>
    <property type="evidence" value="ECO:0007669"/>
    <property type="project" value="InterPro"/>
</dbReference>
<keyword evidence="1 4" id="KW-0732">Signal</keyword>
<evidence type="ECO:0000259" key="5">
    <source>
        <dbReference type="SMART" id="SM00856"/>
    </source>
</evidence>
<evidence type="ECO:0000313" key="6">
    <source>
        <dbReference type="EMBL" id="CAI9116571.1"/>
    </source>
</evidence>
<comment type="similarity">
    <text evidence="3">Belongs to the PMEI family.</text>
</comment>
<keyword evidence="7" id="KW-1185">Reference proteome</keyword>
<dbReference type="Pfam" id="PF04043">
    <property type="entry name" value="PMEI"/>
    <property type="match status" value="1"/>
</dbReference>
<evidence type="ECO:0000256" key="4">
    <source>
        <dbReference type="SAM" id="SignalP"/>
    </source>
</evidence>
<dbReference type="NCBIfam" id="TIGR01614">
    <property type="entry name" value="PME_inhib"/>
    <property type="match status" value="1"/>
</dbReference>
<evidence type="ECO:0000313" key="7">
    <source>
        <dbReference type="Proteomes" id="UP001161247"/>
    </source>
</evidence>
<name>A0AAV1EA44_OLDCO</name>
<dbReference type="InterPro" id="IPR006501">
    <property type="entry name" value="Pectinesterase_inhib_dom"/>
</dbReference>
<evidence type="ECO:0000256" key="3">
    <source>
        <dbReference type="ARBA" id="ARBA00038471"/>
    </source>
</evidence>
<evidence type="ECO:0000256" key="2">
    <source>
        <dbReference type="ARBA" id="ARBA00023157"/>
    </source>
</evidence>
<dbReference type="SUPFAM" id="SSF101148">
    <property type="entry name" value="Plant invertase/pectin methylesterase inhibitor"/>
    <property type="match status" value="1"/>
</dbReference>
<dbReference type="EMBL" id="OX459125">
    <property type="protein sequence ID" value="CAI9116571.1"/>
    <property type="molecule type" value="Genomic_DNA"/>
</dbReference>
<dbReference type="AlphaFoldDB" id="A0AAV1EA44"/>
<feature type="signal peptide" evidence="4">
    <location>
        <begin position="1"/>
        <end position="25"/>
    </location>
</feature>
<dbReference type="Proteomes" id="UP001161247">
    <property type="component" value="Chromosome 8"/>
</dbReference>
<gene>
    <name evidence="6" type="ORF">OLC1_LOCUS22832</name>
</gene>
<reference evidence="6" key="1">
    <citation type="submission" date="2023-03" db="EMBL/GenBank/DDBJ databases">
        <authorList>
            <person name="Julca I."/>
        </authorList>
    </citation>
    <scope>NUCLEOTIDE SEQUENCE</scope>
</reference>
<dbReference type="InterPro" id="IPR035513">
    <property type="entry name" value="Invertase/methylesterase_inhib"/>
</dbReference>
<dbReference type="PANTHER" id="PTHR36710:SF18">
    <property type="entry name" value="PECTINESTERASE INHIBITOR 5-RELATED"/>
    <property type="match status" value="1"/>
</dbReference>